<feature type="domain" description="Penicillin-binding protein transpeptidase" evidence="1">
    <location>
        <begin position="159"/>
        <end position="479"/>
    </location>
</feature>
<proteinExistence type="predicted"/>
<evidence type="ECO:0000313" key="3">
    <source>
        <dbReference type="EMBL" id="UTI64624.1"/>
    </source>
</evidence>
<protein>
    <submittedName>
        <fullName evidence="3">Penicillin-binding protein 2</fullName>
    </submittedName>
</protein>
<dbReference type="InterPro" id="IPR001460">
    <property type="entry name" value="PCN-bd_Tpept"/>
</dbReference>
<dbReference type="InterPro" id="IPR050515">
    <property type="entry name" value="Beta-lactam/transpept"/>
</dbReference>
<dbReference type="RefSeq" id="WP_254571324.1">
    <property type="nucleotide sequence ID" value="NZ_CP098502.1"/>
</dbReference>
<reference evidence="3 4" key="1">
    <citation type="submission" date="2022-06" db="EMBL/GenBank/DDBJ databases">
        <title>Paraconexibacter antarcticus.</title>
        <authorList>
            <person name="Kim C.S."/>
        </authorList>
    </citation>
    <scope>NUCLEOTIDE SEQUENCE [LARGE SCALE GENOMIC DNA]</scope>
    <source>
        <strain evidence="3 4">02-257</strain>
    </source>
</reference>
<dbReference type="EMBL" id="CP098502">
    <property type="protein sequence ID" value="UTI64624.1"/>
    <property type="molecule type" value="Genomic_DNA"/>
</dbReference>
<dbReference type="Pfam" id="PF21922">
    <property type="entry name" value="PBP_dimer_2"/>
    <property type="match status" value="1"/>
</dbReference>
<dbReference type="SUPFAM" id="SSF56601">
    <property type="entry name" value="beta-lactamase/transpeptidase-like"/>
    <property type="match status" value="1"/>
</dbReference>
<dbReference type="InterPro" id="IPR012338">
    <property type="entry name" value="Beta-lactam/transpept-like"/>
</dbReference>
<dbReference type="Proteomes" id="UP001056035">
    <property type="component" value="Chromosome"/>
</dbReference>
<sequence length="487" mass="51587">MNKPIGRVFVVVMLMFAVLVGGTSWWTVVDASSLNHDHPGQNQRALLRGLKVRRGVIRAADGQVIARSVKNSEGIYSRRYPLGSLFGHPVGYSYTNLGQSGLEASYNEDLAGKISDVDSLLGGLTGKDQGGDNLQTTLDPAAQRQAEQLIAAASPVDGGAAVALDPRNGDVRVMASVPGYDPNAVRQKGALAKLNTDNLRKPLVNRALQFGYAPGSTMKVVTLTAALDSGKFDINTPVDGQNNVKISGVPLRNDFDESFGSIDLVTALAKSVNTVFAQVAEKVGKKTMREYMERFGFDKKPQLDYPKDAMSVPGVYIGGKLVKPTSDKVDIGRLGIGQDGLQVPALQMAQVAAAVANRGTLMKPHLGDRLVDRDGRTTRTIDPEVQSKVMSERTAAAVTTAMRAVVERGTGTQAQIPGVAVAGKTGTAETTVGAGTKNKLWFIAFAPADNPRIAVAVTVNNVVGFGGDVVAPIAKQLIQTLLNEKKN</sequence>
<dbReference type="Pfam" id="PF00905">
    <property type="entry name" value="Transpeptidase"/>
    <property type="match status" value="1"/>
</dbReference>
<dbReference type="InterPro" id="IPR054120">
    <property type="entry name" value="PBPA_dimer"/>
</dbReference>
<accession>A0ABY5DSQ0</accession>
<name>A0ABY5DSQ0_9ACTN</name>
<keyword evidence="4" id="KW-1185">Reference proteome</keyword>
<evidence type="ECO:0000259" key="2">
    <source>
        <dbReference type="Pfam" id="PF21922"/>
    </source>
</evidence>
<dbReference type="Gene3D" id="3.40.710.10">
    <property type="entry name" value="DD-peptidase/beta-lactamase superfamily"/>
    <property type="match status" value="1"/>
</dbReference>
<dbReference type="PANTHER" id="PTHR30627">
    <property type="entry name" value="PEPTIDOGLYCAN D,D-TRANSPEPTIDASE"/>
    <property type="match status" value="1"/>
</dbReference>
<organism evidence="3 4">
    <name type="scientific">Paraconexibacter antarcticus</name>
    <dbReference type="NCBI Taxonomy" id="2949664"/>
    <lineage>
        <taxon>Bacteria</taxon>
        <taxon>Bacillati</taxon>
        <taxon>Actinomycetota</taxon>
        <taxon>Thermoleophilia</taxon>
        <taxon>Solirubrobacterales</taxon>
        <taxon>Paraconexibacteraceae</taxon>
        <taxon>Paraconexibacter</taxon>
    </lineage>
</organism>
<dbReference type="PANTHER" id="PTHR30627:SF24">
    <property type="entry name" value="PENICILLIN-BINDING PROTEIN 4B"/>
    <property type="match status" value="1"/>
</dbReference>
<dbReference type="Gene3D" id="3.90.1310.10">
    <property type="entry name" value="Penicillin-binding protein 2a (Domain 2)"/>
    <property type="match status" value="1"/>
</dbReference>
<feature type="domain" description="Penicillin binding protein A dimerisation" evidence="2">
    <location>
        <begin position="54"/>
        <end position="133"/>
    </location>
</feature>
<evidence type="ECO:0000313" key="4">
    <source>
        <dbReference type="Proteomes" id="UP001056035"/>
    </source>
</evidence>
<evidence type="ECO:0000259" key="1">
    <source>
        <dbReference type="Pfam" id="PF00905"/>
    </source>
</evidence>
<gene>
    <name evidence="3" type="ORF">NBH00_00080</name>
</gene>